<dbReference type="HOGENOM" id="CLU_1558222_0_0_1"/>
<dbReference type="KEGG" id="ptm:GSPATT00000205001"/>
<evidence type="ECO:0000313" key="1">
    <source>
        <dbReference type="EMBL" id="CAK55770.1"/>
    </source>
</evidence>
<gene>
    <name evidence="1" type="ORF">GSPATT00000205001</name>
</gene>
<dbReference type="EMBL" id="CT867985">
    <property type="protein sequence ID" value="CAK55770.1"/>
    <property type="molecule type" value="Genomic_DNA"/>
</dbReference>
<keyword evidence="2" id="KW-1185">Reference proteome</keyword>
<dbReference type="Proteomes" id="UP000000600">
    <property type="component" value="Unassembled WGS sequence"/>
</dbReference>
<dbReference type="RefSeq" id="XP_001423168.1">
    <property type="nucleotide sequence ID" value="XM_001423131.1"/>
</dbReference>
<protein>
    <recommendedName>
        <fullName evidence="3">Transmembrane protein</fullName>
    </recommendedName>
</protein>
<organism evidence="1 2">
    <name type="scientific">Paramecium tetraurelia</name>
    <dbReference type="NCBI Taxonomy" id="5888"/>
    <lineage>
        <taxon>Eukaryota</taxon>
        <taxon>Sar</taxon>
        <taxon>Alveolata</taxon>
        <taxon>Ciliophora</taxon>
        <taxon>Intramacronucleata</taxon>
        <taxon>Oligohymenophorea</taxon>
        <taxon>Peniculida</taxon>
        <taxon>Parameciidae</taxon>
        <taxon>Paramecium</taxon>
    </lineage>
</organism>
<evidence type="ECO:0008006" key="3">
    <source>
        <dbReference type="Google" id="ProtNLM"/>
    </source>
</evidence>
<proteinExistence type="predicted"/>
<accession>A0BB53</accession>
<dbReference type="GeneID" id="5008952"/>
<sequence>MHNHINSSFIFVFIKVLLSSSYIHSNWQLVQQICQQYLIAFLQFIVFQRILKVYQQLDLFQLWLSVMKTLKDDQNLKFNCQIKLQFLGQKFFSVQEFFQQQQHRGVELTVTSQQFLVVISYLEQVEQNSAIFLIASHPKNNSLRYTIINNIAQDHQVDFKYIFIYIANTKVI</sequence>
<evidence type="ECO:0000313" key="2">
    <source>
        <dbReference type="Proteomes" id="UP000000600"/>
    </source>
</evidence>
<dbReference type="InParanoid" id="A0BB53"/>
<name>A0BB53_PARTE</name>
<dbReference type="AlphaFoldDB" id="A0BB53"/>
<reference evidence="1 2" key="1">
    <citation type="journal article" date="2006" name="Nature">
        <title>Global trends of whole-genome duplications revealed by the ciliate Paramecium tetraurelia.</title>
        <authorList>
            <consortium name="Genoscope"/>
            <person name="Aury J.-M."/>
            <person name="Jaillon O."/>
            <person name="Duret L."/>
            <person name="Noel B."/>
            <person name="Jubin C."/>
            <person name="Porcel B.M."/>
            <person name="Segurens B."/>
            <person name="Daubin V."/>
            <person name="Anthouard V."/>
            <person name="Aiach N."/>
            <person name="Arnaiz O."/>
            <person name="Billaut A."/>
            <person name="Beisson J."/>
            <person name="Blanc I."/>
            <person name="Bouhouche K."/>
            <person name="Camara F."/>
            <person name="Duharcourt S."/>
            <person name="Guigo R."/>
            <person name="Gogendeau D."/>
            <person name="Katinka M."/>
            <person name="Keller A.-M."/>
            <person name="Kissmehl R."/>
            <person name="Klotz C."/>
            <person name="Koll F."/>
            <person name="Le Moue A."/>
            <person name="Lepere C."/>
            <person name="Malinsky S."/>
            <person name="Nowacki M."/>
            <person name="Nowak J.K."/>
            <person name="Plattner H."/>
            <person name="Poulain J."/>
            <person name="Ruiz F."/>
            <person name="Serrano V."/>
            <person name="Zagulski M."/>
            <person name="Dessen P."/>
            <person name="Betermier M."/>
            <person name="Weissenbach J."/>
            <person name="Scarpelli C."/>
            <person name="Schachter V."/>
            <person name="Sperling L."/>
            <person name="Meyer E."/>
            <person name="Cohen J."/>
            <person name="Wincker P."/>
        </authorList>
    </citation>
    <scope>NUCLEOTIDE SEQUENCE [LARGE SCALE GENOMIC DNA]</scope>
    <source>
        <strain evidence="1 2">Stock d4-2</strain>
    </source>
</reference>